<evidence type="ECO:0000256" key="3">
    <source>
        <dbReference type="ARBA" id="ARBA00023163"/>
    </source>
</evidence>
<feature type="domain" description="HTH tetR-type" evidence="6">
    <location>
        <begin position="44"/>
        <end position="104"/>
    </location>
</feature>
<keyword evidence="2 4" id="KW-0238">DNA-binding</keyword>
<dbReference type="InterPro" id="IPR004111">
    <property type="entry name" value="Repressor_TetR_C"/>
</dbReference>
<dbReference type="GO" id="GO:0003700">
    <property type="term" value="F:DNA-binding transcription factor activity"/>
    <property type="evidence" value="ECO:0007669"/>
    <property type="project" value="TreeGrafter"/>
</dbReference>
<dbReference type="GO" id="GO:0045892">
    <property type="term" value="P:negative regulation of DNA-templated transcription"/>
    <property type="evidence" value="ECO:0007669"/>
    <property type="project" value="InterPro"/>
</dbReference>
<dbReference type="AlphaFoldDB" id="A0A6P2CCF1"/>
<accession>A0A6P2CCF1</accession>
<keyword evidence="1" id="KW-0805">Transcription regulation</keyword>
<evidence type="ECO:0000313" key="8">
    <source>
        <dbReference type="Proteomes" id="UP000471120"/>
    </source>
</evidence>
<proteinExistence type="predicted"/>
<dbReference type="Pfam" id="PF00440">
    <property type="entry name" value="TetR_N"/>
    <property type="match status" value="1"/>
</dbReference>
<protein>
    <submittedName>
        <fullName evidence="7">TetR/AcrR family transcriptional regulator</fullName>
    </submittedName>
</protein>
<dbReference type="PANTHER" id="PTHR30055">
    <property type="entry name" value="HTH-TYPE TRANSCRIPTIONAL REGULATOR RUTR"/>
    <property type="match status" value="1"/>
</dbReference>
<dbReference type="GO" id="GO:0000976">
    <property type="term" value="F:transcription cis-regulatory region binding"/>
    <property type="evidence" value="ECO:0007669"/>
    <property type="project" value="TreeGrafter"/>
</dbReference>
<dbReference type="Proteomes" id="UP000471120">
    <property type="component" value="Unassembled WGS sequence"/>
</dbReference>
<dbReference type="EMBL" id="QRCM01000001">
    <property type="protein sequence ID" value="TXG90213.1"/>
    <property type="molecule type" value="Genomic_DNA"/>
</dbReference>
<dbReference type="Gene3D" id="1.10.357.10">
    <property type="entry name" value="Tetracycline Repressor, domain 2"/>
    <property type="match status" value="1"/>
</dbReference>
<dbReference type="PANTHER" id="PTHR30055:SF151">
    <property type="entry name" value="TRANSCRIPTIONAL REGULATORY PROTEIN"/>
    <property type="match status" value="1"/>
</dbReference>
<evidence type="ECO:0000259" key="6">
    <source>
        <dbReference type="PROSITE" id="PS50977"/>
    </source>
</evidence>
<feature type="region of interest" description="Disordered" evidence="5">
    <location>
        <begin position="233"/>
        <end position="271"/>
    </location>
</feature>
<organism evidence="7 8">
    <name type="scientific">Rhodococcus rhodnii</name>
    <dbReference type="NCBI Taxonomy" id="38312"/>
    <lineage>
        <taxon>Bacteria</taxon>
        <taxon>Bacillati</taxon>
        <taxon>Actinomycetota</taxon>
        <taxon>Actinomycetes</taxon>
        <taxon>Mycobacteriales</taxon>
        <taxon>Nocardiaceae</taxon>
        <taxon>Rhodococcus</taxon>
    </lineage>
</organism>
<reference evidence="7 8" key="1">
    <citation type="submission" date="2018-07" db="EMBL/GenBank/DDBJ databases">
        <title>Genome sequence of Rhodococcus rhodnii ATCC 35071 from Rhodnius prolixus.</title>
        <authorList>
            <person name="Patel V."/>
            <person name="Vogel K.J."/>
        </authorList>
    </citation>
    <scope>NUCLEOTIDE SEQUENCE [LARGE SCALE GENOMIC DNA]</scope>
    <source>
        <strain evidence="7 8">ATCC 35071</strain>
    </source>
</reference>
<dbReference type="PROSITE" id="PS50977">
    <property type="entry name" value="HTH_TETR_2"/>
    <property type="match status" value="1"/>
</dbReference>
<evidence type="ECO:0000256" key="5">
    <source>
        <dbReference type="SAM" id="MobiDB-lite"/>
    </source>
</evidence>
<evidence type="ECO:0000256" key="2">
    <source>
        <dbReference type="ARBA" id="ARBA00023125"/>
    </source>
</evidence>
<feature type="compositionally biased region" description="Acidic residues" evidence="5">
    <location>
        <begin position="261"/>
        <end position="271"/>
    </location>
</feature>
<sequence>MPRGEFMPDSAPTSEEPDGGPQLPPAVAAAWGLTPAPRRGPRAALSVDAIVRTALRIGDEHGLAAVSMTRVAEELGFTTMSLYRHVGSKDELLTHVQDAALGPAPDDLDGMGWRTALATWTHRLLDAYAAHPWTLDIPIPVPPMMPRTIEWMDRALGAMAGLELSPAEKVSTTLLLSGYARNEATLSISIAEAEAGGPGPATDDRDYEAVLQLFADPERLPALSAILRDGSLFDHPYDDGPDNDGPNDDGPNNNGPNDDGPNNDEPEDQDEFFLAFGLARILDGIEAHIARRHD</sequence>
<gene>
    <name evidence="7" type="ORF">DW322_08240</name>
</gene>
<evidence type="ECO:0000256" key="1">
    <source>
        <dbReference type="ARBA" id="ARBA00023015"/>
    </source>
</evidence>
<evidence type="ECO:0000256" key="4">
    <source>
        <dbReference type="PROSITE-ProRule" id="PRU00335"/>
    </source>
</evidence>
<comment type="caution">
    <text evidence="7">The sequence shown here is derived from an EMBL/GenBank/DDBJ whole genome shotgun (WGS) entry which is preliminary data.</text>
</comment>
<keyword evidence="3" id="KW-0804">Transcription</keyword>
<dbReference type="SUPFAM" id="SSF46689">
    <property type="entry name" value="Homeodomain-like"/>
    <property type="match status" value="1"/>
</dbReference>
<dbReference type="Pfam" id="PF02909">
    <property type="entry name" value="TetR_C_1"/>
    <property type="match status" value="1"/>
</dbReference>
<feature type="compositionally biased region" description="Low complexity" evidence="5">
    <location>
        <begin position="248"/>
        <end position="260"/>
    </location>
</feature>
<dbReference type="Gene3D" id="1.10.10.60">
    <property type="entry name" value="Homeodomain-like"/>
    <property type="match status" value="1"/>
</dbReference>
<dbReference type="InterPro" id="IPR050109">
    <property type="entry name" value="HTH-type_TetR-like_transc_reg"/>
</dbReference>
<feature type="region of interest" description="Disordered" evidence="5">
    <location>
        <begin position="1"/>
        <end position="25"/>
    </location>
</feature>
<dbReference type="InterPro" id="IPR036271">
    <property type="entry name" value="Tet_transcr_reg_TetR-rel_C_sf"/>
</dbReference>
<feature type="DNA-binding region" description="H-T-H motif" evidence="4">
    <location>
        <begin position="67"/>
        <end position="86"/>
    </location>
</feature>
<dbReference type="InterPro" id="IPR001647">
    <property type="entry name" value="HTH_TetR"/>
</dbReference>
<evidence type="ECO:0000313" key="7">
    <source>
        <dbReference type="EMBL" id="TXG90213.1"/>
    </source>
</evidence>
<dbReference type="InterPro" id="IPR009057">
    <property type="entry name" value="Homeodomain-like_sf"/>
</dbReference>
<dbReference type="SUPFAM" id="SSF48498">
    <property type="entry name" value="Tetracyclin repressor-like, C-terminal domain"/>
    <property type="match status" value="1"/>
</dbReference>
<name>A0A6P2CCF1_9NOCA</name>